<feature type="region of interest" description="Disordered" evidence="1">
    <location>
        <begin position="459"/>
        <end position="545"/>
    </location>
</feature>
<dbReference type="RefSeq" id="XP_018133524.2">
    <property type="nucleotide sequence ID" value="XM_018271485.2"/>
</dbReference>
<organism evidence="3 4">
    <name type="scientific">Pseudogymnoascus verrucosus</name>
    <dbReference type="NCBI Taxonomy" id="342668"/>
    <lineage>
        <taxon>Eukaryota</taxon>
        <taxon>Fungi</taxon>
        <taxon>Dikarya</taxon>
        <taxon>Ascomycota</taxon>
        <taxon>Pezizomycotina</taxon>
        <taxon>Leotiomycetes</taxon>
        <taxon>Thelebolales</taxon>
        <taxon>Thelebolaceae</taxon>
        <taxon>Pseudogymnoascus</taxon>
    </lineage>
</organism>
<feature type="region of interest" description="Disordered" evidence="1">
    <location>
        <begin position="349"/>
        <end position="421"/>
    </location>
</feature>
<accession>A0A1B8GVC9</accession>
<dbReference type="AlphaFoldDB" id="A0A1B8GVC9"/>
<evidence type="ECO:0000256" key="1">
    <source>
        <dbReference type="SAM" id="MobiDB-lite"/>
    </source>
</evidence>
<feature type="transmembrane region" description="Helical" evidence="2">
    <location>
        <begin position="47"/>
        <end position="62"/>
    </location>
</feature>
<evidence type="ECO:0000313" key="3">
    <source>
        <dbReference type="EMBL" id="OBT99791.2"/>
    </source>
</evidence>
<dbReference type="Proteomes" id="UP000091956">
    <property type="component" value="Unassembled WGS sequence"/>
</dbReference>
<feature type="transmembrane region" description="Helical" evidence="2">
    <location>
        <begin position="318"/>
        <end position="339"/>
    </location>
</feature>
<dbReference type="GeneID" id="28835356"/>
<feature type="transmembrane region" description="Helical" evidence="2">
    <location>
        <begin position="133"/>
        <end position="152"/>
    </location>
</feature>
<evidence type="ECO:0000313" key="4">
    <source>
        <dbReference type="Proteomes" id="UP000091956"/>
    </source>
</evidence>
<evidence type="ECO:0000256" key="2">
    <source>
        <dbReference type="SAM" id="Phobius"/>
    </source>
</evidence>
<proteinExistence type="predicted"/>
<gene>
    <name evidence="3" type="ORF">VE01_01970</name>
</gene>
<feature type="transmembrane region" description="Helical" evidence="2">
    <location>
        <begin position="211"/>
        <end position="237"/>
    </location>
</feature>
<feature type="compositionally biased region" description="Low complexity" evidence="1">
    <location>
        <begin position="502"/>
        <end position="521"/>
    </location>
</feature>
<keyword evidence="2" id="KW-0812">Transmembrane</keyword>
<name>A0A1B8GVC9_9PEZI</name>
<keyword evidence="2" id="KW-1133">Transmembrane helix</keyword>
<feature type="compositionally biased region" description="Polar residues" evidence="1">
    <location>
        <begin position="394"/>
        <end position="405"/>
    </location>
</feature>
<feature type="transmembrane region" description="Helical" evidence="2">
    <location>
        <begin position="69"/>
        <end position="90"/>
    </location>
</feature>
<feature type="transmembrane region" description="Helical" evidence="2">
    <location>
        <begin position="102"/>
        <end position="121"/>
    </location>
</feature>
<keyword evidence="4" id="KW-1185">Reference proteome</keyword>
<protein>
    <submittedName>
        <fullName evidence="3">Uncharacterized protein</fullName>
    </submittedName>
</protein>
<dbReference type="EMBL" id="KV460211">
    <property type="protein sequence ID" value="OBT99791.2"/>
    <property type="molecule type" value="Genomic_DNA"/>
</dbReference>
<keyword evidence="2" id="KW-0472">Membrane</keyword>
<feature type="compositionally biased region" description="Basic and acidic residues" evidence="1">
    <location>
        <begin position="370"/>
        <end position="386"/>
    </location>
</feature>
<reference evidence="4" key="2">
    <citation type="journal article" date="2018" name="Nat. Commun.">
        <title>Extreme sensitivity to ultraviolet light in the fungal pathogen causing white-nose syndrome of bats.</title>
        <authorList>
            <person name="Palmer J.M."/>
            <person name="Drees K.P."/>
            <person name="Foster J.T."/>
            <person name="Lindner D.L."/>
        </authorList>
    </citation>
    <scope>NUCLEOTIDE SEQUENCE [LARGE SCALE GENOMIC DNA]</scope>
    <source>
        <strain evidence="4">UAMH 10579</strain>
    </source>
</reference>
<dbReference type="STRING" id="342668.A0A1B8GVC9"/>
<reference evidence="3 4" key="1">
    <citation type="submission" date="2016-03" db="EMBL/GenBank/DDBJ databases">
        <title>Comparative genomics of Pseudogymnoascus destructans, the fungus causing white-nose syndrome of bats.</title>
        <authorList>
            <person name="Palmer J.M."/>
            <person name="Drees K.P."/>
            <person name="Foster J.T."/>
            <person name="Lindner D.L."/>
        </authorList>
    </citation>
    <scope>NUCLEOTIDE SEQUENCE [LARGE SCALE GENOMIC DNA]</scope>
    <source>
        <strain evidence="3 4">UAMH 10579</strain>
    </source>
</reference>
<feature type="transmembrane region" description="Helical" evidence="2">
    <location>
        <begin position="279"/>
        <end position="298"/>
    </location>
</feature>
<sequence length="590" mass="63283">MPALSSVSLMNTLVVRNATAANATANPYLQVVCAWPVSGQYGLGSRILYYVLVAACVFARNVKWLRKACLAATLLFPAVAALHGIVLAAVPTDGGIDLDIFGAFQLCSIGILAAPVTVKVSGTYFNDPGRNAIFAWTGLILSGLLSLTVQFFRLSTKDCIHDEFGHAVSPKASEFGYNTTCGLICNTDQGPFSPMRGGSADDVYVVPAPDILTFGMATLLSAACCIPAVLSLISMWYKILEIKWKTSFGDGGEENKIIDGTNGATNAAMMRVKNQVRKFMLAVEIPVFGAAVLAILIIGERNFFSAQVRYKTEPMASIGQWAPIAGTVLAVMGSLYLLLAGGELEERLDTPRDGHVPSPDSVISADTDDLERRSVNAARESSEPDARSTAMGRSFSTPGETSGQSRMAKLGRSTTGSTMDVGNRRNIAKILEKFSDITHPSAERFNYDAFKHGIAAGWPTLPGEEERNPKLNQTRKQFNESRDVDGSVAPMRPSRAASFTGSAASIRHPSPSPSHSPRDASFPFDRTSSEMHTISTPPGALMRGRARRDTLEVPTISHHSLQTNSSFVEAVPDSPSSPIIIISKTTENDK</sequence>